<dbReference type="PANTHER" id="PTHR33194:SF4">
    <property type="entry name" value="CCHC-TYPE DOMAIN-CONTAINING PROTEIN"/>
    <property type="match status" value="1"/>
</dbReference>
<organism evidence="4 5">
    <name type="scientific">Cordylochernes scorpioides</name>
    <dbReference type="NCBI Taxonomy" id="51811"/>
    <lineage>
        <taxon>Eukaryota</taxon>
        <taxon>Metazoa</taxon>
        <taxon>Ecdysozoa</taxon>
        <taxon>Arthropoda</taxon>
        <taxon>Chelicerata</taxon>
        <taxon>Arachnida</taxon>
        <taxon>Pseudoscorpiones</taxon>
        <taxon>Cheliferoidea</taxon>
        <taxon>Chernetidae</taxon>
        <taxon>Cordylochernes</taxon>
    </lineage>
</organism>
<evidence type="ECO:0000313" key="5">
    <source>
        <dbReference type="Proteomes" id="UP001235939"/>
    </source>
</evidence>
<proteinExistence type="predicted"/>
<dbReference type="PANTHER" id="PTHR33194">
    <property type="entry name" value="ZINC KNUCKLE DOMAINCONTAINING PROTEIN"/>
    <property type="match status" value="1"/>
</dbReference>
<feature type="compositionally biased region" description="Basic and acidic residues" evidence="2">
    <location>
        <begin position="728"/>
        <end position="742"/>
    </location>
</feature>
<sequence>MLGCAGPGESSGTPSPAPVHCCTGQRSGVLHTYGLWTKEGRAHFEQQSLSICMSVLQCPQDDSVLPDEPVLDNLIFSLFEFVTVVVEAPRFKTKVKQAMQDLIYYVILFMQITEEQVSSVIFPSLHILLSLFKQIFRSSLVVSTVGKTPPPMDCESSQSGQVDVMAGVTHLKTKMVLGDGSLRYTCYFHSLGMEADTEEPDQGILRRRKHLPEQGEWENIEIKMLCVRQISMWSTNPSNVGIVRSVCVQTLSDEFGPDYIAGLLAAITRHIHEAEEEKNAGSTSWRKKKKVVEVVMWKVLPSSQRPPSDHAVGSVPGSDDGRTVIHGRTVQPGCPGPHPRLHHRLPNYGSRLLSLPREQGHSPGPQCPHETQRRSPAGVNSPESTDQTHPVSLLSGTVPPAGDPSPPLYHPAPSSAGSYGTPGGLISTLHLVERLDRYPLRNKRKIDSVEPEETSMNVKKEGTQVSNYVVQHLPRNPSIFSGEDGEDLQKWLKGYARVARYNHWDETLCLTKVYFYLSGTALKWFENNEESIQTWKEFTSQLENVFGKKENSKLQAEKKLKTRAQLKGESTEFYIQDVLCLCKEADLQMSEEDKTSHLMKGIAEELYQALLPRDVQSTEQFITECRRVEALRCRRVTPTKYERLPNVASLCDQDDGEDLSSLIRKIVREEIQQALDSPHEEPKIAVIEDLVREEIVKTLAPRSKPTISPPQTSRPKSNTRYEAQTIRPHPEPHYRKQGRRCDTNEWRTTEGKPICFYCGRPGHVVRYCRDRKRHNEERRNEYFRRKQDAMEFYNSQTESQEPNDESSRKNFSRYRSPTPYTGRNRQNFSPARRSSWSPRHEI</sequence>
<feature type="compositionally biased region" description="Polar residues" evidence="2">
    <location>
        <begin position="813"/>
        <end position="842"/>
    </location>
</feature>
<evidence type="ECO:0000256" key="1">
    <source>
        <dbReference type="PROSITE-ProRule" id="PRU00047"/>
    </source>
</evidence>
<accession>A0ABY6LIY5</accession>
<dbReference type="InterPro" id="IPR005162">
    <property type="entry name" value="Retrotrans_gag_dom"/>
</dbReference>
<feature type="region of interest" description="Disordered" evidence="2">
    <location>
        <begin position="792"/>
        <end position="842"/>
    </location>
</feature>
<dbReference type="EMBL" id="CP092882">
    <property type="protein sequence ID" value="UYV81149.1"/>
    <property type="molecule type" value="Genomic_DNA"/>
</dbReference>
<dbReference type="InterPro" id="IPR001878">
    <property type="entry name" value="Znf_CCHC"/>
</dbReference>
<evidence type="ECO:0000256" key="2">
    <source>
        <dbReference type="SAM" id="MobiDB-lite"/>
    </source>
</evidence>
<keyword evidence="1" id="KW-0862">Zinc</keyword>
<evidence type="ECO:0000259" key="3">
    <source>
        <dbReference type="PROSITE" id="PS50158"/>
    </source>
</evidence>
<protein>
    <submittedName>
        <fullName evidence="4">IPO9</fullName>
    </submittedName>
</protein>
<keyword evidence="1" id="KW-0479">Metal-binding</keyword>
<dbReference type="PROSITE" id="PS50158">
    <property type="entry name" value="ZF_CCHC"/>
    <property type="match status" value="1"/>
</dbReference>
<name>A0ABY6LIY5_9ARAC</name>
<feature type="region of interest" description="Disordered" evidence="2">
    <location>
        <begin position="302"/>
        <end position="421"/>
    </location>
</feature>
<feature type="compositionally biased region" description="Pro residues" evidence="2">
    <location>
        <begin position="401"/>
        <end position="410"/>
    </location>
</feature>
<feature type="compositionally biased region" description="Polar residues" evidence="2">
    <location>
        <begin position="705"/>
        <end position="722"/>
    </location>
</feature>
<feature type="compositionally biased region" description="Polar residues" evidence="2">
    <location>
        <begin position="381"/>
        <end position="390"/>
    </location>
</feature>
<keyword evidence="1" id="KW-0863">Zinc-finger</keyword>
<evidence type="ECO:0000313" key="4">
    <source>
        <dbReference type="EMBL" id="UYV81149.1"/>
    </source>
</evidence>
<feature type="region of interest" description="Disordered" evidence="2">
    <location>
        <begin position="701"/>
        <end position="742"/>
    </location>
</feature>
<dbReference type="Proteomes" id="UP001235939">
    <property type="component" value="Chromosome 20"/>
</dbReference>
<keyword evidence="5" id="KW-1185">Reference proteome</keyword>
<dbReference type="Pfam" id="PF03732">
    <property type="entry name" value="Retrotrans_gag"/>
    <property type="match status" value="1"/>
</dbReference>
<feature type="domain" description="CCHC-type" evidence="3">
    <location>
        <begin position="755"/>
        <end position="770"/>
    </location>
</feature>
<reference evidence="4 5" key="1">
    <citation type="submission" date="2022-01" db="EMBL/GenBank/DDBJ databases">
        <title>A chromosomal length assembly of Cordylochernes scorpioides.</title>
        <authorList>
            <person name="Zeh D."/>
            <person name="Zeh J."/>
        </authorList>
    </citation>
    <scope>NUCLEOTIDE SEQUENCE [LARGE SCALE GENOMIC DNA]</scope>
    <source>
        <strain evidence="4">IN4F17</strain>
        <tissue evidence="4">Whole Body</tissue>
    </source>
</reference>
<dbReference type="SUPFAM" id="SSF57756">
    <property type="entry name" value="Retrovirus zinc finger-like domains"/>
    <property type="match status" value="1"/>
</dbReference>
<dbReference type="SMART" id="SM00343">
    <property type="entry name" value="ZnF_C2HC"/>
    <property type="match status" value="1"/>
</dbReference>
<gene>
    <name evidence="4" type="ORF">LAZ67_20000169</name>
</gene>
<dbReference type="InterPro" id="IPR036875">
    <property type="entry name" value="Znf_CCHC_sf"/>
</dbReference>